<feature type="domain" description="KOW" evidence="4">
    <location>
        <begin position="367"/>
        <end position="394"/>
    </location>
</feature>
<feature type="compositionally biased region" description="Low complexity" evidence="3">
    <location>
        <begin position="1351"/>
        <end position="1370"/>
    </location>
</feature>
<dbReference type="InterPro" id="IPR014722">
    <property type="entry name" value="Rib_uL2_dom2"/>
</dbReference>
<feature type="compositionally biased region" description="Gly residues" evidence="3">
    <location>
        <begin position="1775"/>
        <end position="1795"/>
    </location>
</feature>
<dbReference type="FunFam" id="2.30.30.30:FF:000053">
    <property type="entry name" value="Protein RNA-directed DNA methylation 3"/>
    <property type="match status" value="1"/>
</dbReference>
<dbReference type="InterPro" id="IPR057936">
    <property type="entry name" value="KOWx_Spt5"/>
</dbReference>
<feature type="compositionally biased region" description="Basic and acidic residues" evidence="3">
    <location>
        <begin position="60"/>
        <end position="85"/>
    </location>
</feature>
<feature type="compositionally biased region" description="Basic and acidic residues" evidence="3">
    <location>
        <begin position="1044"/>
        <end position="1058"/>
    </location>
</feature>
<dbReference type="CDD" id="cd09888">
    <property type="entry name" value="NGN_Euk"/>
    <property type="match status" value="1"/>
</dbReference>
<keyword evidence="2" id="KW-0539">Nucleus</keyword>
<dbReference type="InterPro" id="IPR041977">
    <property type="entry name" value="KOW_Spt5_4"/>
</dbReference>
<dbReference type="PANTHER" id="PTHR11125">
    <property type="entry name" value="SUPPRESSOR OF TY 5"/>
    <property type="match status" value="1"/>
</dbReference>
<feature type="compositionally biased region" description="Basic and acidic residues" evidence="3">
    <location>
        <begin position="15"/>
        <end position="35"/>
    </location>
</feature>
<protein>
    <recommendedName>
        <fullName evidence="4">KOW domain-containing protein</fullName>
    </recommendedName>
</protein>
<keyword evidence="6" id="KW-1185">Reference proteome</keyword>
<comment type="subcellular location">
    <subcellularLocation>
        <location evidence="1">Nucleus</location>
    </subcellularLocation>
</comment>
<feature type="compositionally biased region" description="Basic and acidic residues" evidence="3">
    <location>
        <begin position="1420"/>
        <end position="1430"/>
    </location>
</feature>
<feature type="region of interest" description="Disordered" evidence="3">
    <location>
        <begin position="964"/>
        <end position="1952"/>
    </location>
</feature>
<dbReference type="InterPro" id="IPR005100">
    <property type="entry name" value="NGN-domain"/>
</dbReference>
<feature type="compositionally biased region" description="Polar residues" evidence="3">
    <location>
        <begin position="1273"/>
        <end position="1282"/>
    </location>
</feature>
<feature type="compositionally biased region" description="Gly residues" evidence="3">
    <location>
        <begin position="1549"/>
        <end position="1563"/>
    </location>
</feature>
<evidence type="ECO:0000256" key="2">
    <source>
        <dbReference type="ARBA" id="ARBA00023242"/>
    </source>
</evidence>
<dbReference type="GO" id="GO:0006368">
    <property type="term" value="P:transcription elongation by RNA polymerase II"/>
    <property type="evidence" value="ECO:0007669"/>
    <property type="project" value="TreeGrafter"/>
</dbReference>
<feature type="compositionally biased region" description="Gly residues" evidence="3">
    <location>
        <begin position="1863"/>
        <end position="1890"/>
    </location>
</feature>
<feature type="compositionally biased region" description="Low complexity" evidence="3">
    <location>
        <begin position="1514"/>
        <end position="1525"/>
    </location>
</feature>
<feature type="compositionally biased region" description="Low complexity" evidence="3">
    <location>
        <begin position="680"/>
        <end position="692"/>
    </location>
</feature>
<dbReference type="Pfam" id="PF03439">
    <property type="entry name" value="Spt5-NGN"/>
    <property type="match status" value="1"/>
</dbReference>
<organism evidence="5 6">
    <name type="scientific">Dovyalis caffra</name>
    <dbReference type="NCBI Taxonomy" id="77055"/>
    <lineage>
        <taxon>Eukaryota</taxon>
        <taxon>Viridiplantae</taxon>
        <taxon>Streptophyta</taxon>
        <taxon>Embryophyta</taxon>
        <taxon>Tracheophyta</taxon>
        <taxon>Spermatophyta</taxon>
        <taxon>Magnoliopsida</taxon>
        <taxon>eudicotyledons</taxon>
        <taxon>Gunneridae</taxon>
        <taxon>Pentapetalae</taxon>
        <taxon>rosids</taxon>
        <taxon>fabids</taxon>
        <taxon>Malpighiales</taxon>
        <taxon>Salicaceae</taxon>
        <taxon>Flacourtieae</taxon>
        <taxon>Dovyalis</taxon>
    </lineage>
</organism>
<dbReference type="SMART" id="SM00739">
    <property type="entry name" value="KOW"/>
    <property type="match status" value="3"/>
</dbReference>
<name>A0AAV1QWD4_9ROSI</name>
<feature type="compositionally biased region" description="Polar residues" evidence="3">
    <location>
        <begin position="1295"/>
        <end position="1305"/>
    </location>
</feature>
<feature type="region of interest" description="Disordered" evidence="3">
    <location>
        <begin position="15"/>
        <end position="104"/>
    </location>
</feature>
<dbReference type="Pfam" id="PF23290">
    <property type="entry name" value="KOW5_SPT5"/>
    <property type="match status" value="1"/>
</dbReference>
<dbReference type="GO" id="GO:0006357">
    <property type="term" value="P:regulation of transcription by RNA polymerase II"/>
    <property type="evidence" value="ECO:0007669"/>
    <property type="project" value="InterPro"/>
</dbReference>
<dbReference type="Gene3D" id="2.30.30.30">
    <property type="match status" value="1"/>
</dbReference>
<feature type="region of interest" description="Disordered" evidence="3">
    <location>
        <begin position="140"/>
        <end position="180"/>
    </location>
</feature>
<feature type="compositionally biased region" description="Gly residues" evidence="3">
    <location>
        <begin position="1679"/>
        <end position="1688"/>
    </location>
</feature>
<comment type="caution">
    <text evidence="5">The sequence shown here is derived from an EMBL/GenBank/DDBJ whole genome shotgun (WGS) entry which is preliminary data.</text>
</comment>
<feature type="compositionally biased region" description="Polar residues" evidence="3">
    <location>
        <begin position="1112"/>
        <end position="1123"/>
    </location>
</feature>
<dbReference type="InterPro" id="IPR039659">
    <property type="entry name" value="SPT5"/>
</dbReference>
<feature type="compositionally biased region" description="Polar residues" evidence="3">
    <location>
        <begin position="1746"/>
        <end position="1757"/>
    </location>
</feature>
<dbReference type="CDD" id="cd06084">
    <property type="entry name" value="KOW_Spt5_4"/>
    <property type="match status" value="1"/>
</dbReference>
<feature type="compositionally biased region" description="Polar residues" evidence="3">
    <location>
        <begin position="1699"/>
        <end position="1727"/>
    </location>
</feature>
<reference evidence="5 6" key="1">
    <citation type="submission" date="2024-01" db="EMBL/GenBank/DDBJ databases">
        <authorList>
            <person name="Waweru B."/>
        </authorList>
    </citation>
    <scope>NUCLEOTIDE SEQUENCE [LARGE SCALE GENOMIC DNA]</scope>
</reference>
<feature type="region of interest" description="Disordered" evidence="3">
    <location>
        <begin position="851"/>
        <end position="876"/>
    </location>
</feature>
<feature type="compositionally biased region" description="Basic and acidic residues" evidence="3">
    <location>
        <begin position="43"/>
        <end position="53"/>
    </location>
</feature>
<feature type="compositionally biased region" description="Basic and acidic residues" evidence="3">
    <location>
        <begin position="1564"/>
        <end position="1576"/>
    </location>
</feature>
<sequence length="1952" mass="207329">MDTKVMVAKLAKMRKDLQVEIVHLDDGKKEEKEEAANTTNSSTEKKPREEVDTKSSLSAEKPKETIPSKPKEAEGAKPMSEDRLENGPTIGYDYGHGSNYAYGNGPYNYPQGCSESNNQGKAYAAQYVIDEEKKTRKIACPGKGKAVATGGGKRKHGGGGSGDDDKTGGGKRRGTFFEDAADVGDYESDDSDLNFDIEDFMDEEYDVELKVKNDPPKSQGFPIVPKEEVMDEEEFDKMMEERYKNNPRFRYAEDADEAKTSMERNSLHSSAKDPTIWKVKCMVGRERHSAFCLMQKFVDLKSLGAKLQIISAFAIDHVKGFIYIEADKQIDIIEACKGLCSIYSSRVAPVPKNEVSHLLSIRKSCNQVTEGMWARVKNGNYKGDLAQIVAVNDVRKRATVKLIPRIDMQALAQKFGGGLANKKAAIPAPRLISSSELEEFRPLIQYRRDRDTGKMFEVLDGLMLKDGYLYKRVSIDSLSCLGVKPSEDELLKFKPSENNESENSEWLAQIYVGPKKKRIIGNEKAGGDKGESSSASGHNRFELYDLVCFGRKDFGLIVGMEKDDFYKILKHGPEKPDVVTVALRDLKNGPTDMKFTALDHHKKTISVNDTVKVLEGPLKDRQGIAKQIYRGIIFIYDQNETEDGGYLCSKAQMCEKIKLSFDAFCGKDGESGSLGFEDFPSSPKSPSSPKRPWQARENNRDFNQRDKDGLFFIGQTLRIRVGPLKGYLCQVLAIRYSDVTVKLASKQKVLTVKSEHLSEVRAKSSAVSVSDDPGSNSFKPFDLLGTDGGSGGWTGGAGTSAEGDGWNTGGLTTESVLVIVDAKCKYEAKPVRLQLEDLNFVDLWNLTSWPSSGATLQPEINPVNPSSSADNELNKDDAWGSRATANQSSSWGAAAADSWNKAASNIGSSSGASVGWGKATLPNEDPAGFSRGSGDNWGQGNLRAEKSLIDAGTAWEKGKTVIENQTSSWGDAATGKNQVDSWGKGNDAVEAGSWEKNKSSGTEEDSWGNKSTGNEQKSQDGDTWGKAAENQEKGTAQNGSWGKAAEKWESKNGSEKATESWGKAGGSSTQPITEDADKGSGWMKAEVDGASQTANWGTGKIFSEDATVWNKDGSNNQNQSDNWNKPKAFGADRGSWNKHGESSWGKQEGGSSGNRPDRDQEFCGWNKTSDGGRGSGGGRGRGGGRGGRDPFGQRRSFGDGQSSGWNGGESNSTGNEQGGGWGKSKGFEESREGGWKSVSSWGDSGSGWNKSWGADKETGGSGDKWNSEKPTFGNKSSWNSDQAECHNGSKGFTAHISSGGQNEAASWNAPKSDGGPSSGWKNGSAADEVPGGSWGGGSNWNTGKASTDDNTTGWKSGTSGSGTQQSDWGTPNASKGDQSSSWDTKAGHVDANQSSGWGNKSGWVTPNSSQEKPGWNQKSPELEKDSKRDGNQNSSWGKKSDWNSGSSDAGGNADSSWGKKSNWNSESNNADGNQDSGWANKSNWNSGSKDANQGSSWAKKTNWNSGSSGANQDSGWGKKSNWSSGYGDGNPDSSVACDGEGQSETYGNRAGGGSWRGAFSGRGGSDRGGFRGRGDRGGFGGRNGSDRGGYGGRGRSDRGGSDRGGFRGRGDRGGFGGRGRGRRDQNGGWSDNNSAEDKTFDWKNGSNNSSRGWKNNDSGSSWNQGGGSSGGWKNNDGGSSWGQGGGNKGQQNSWNSGSDGTSNQAGGWTSQGSDWNQSRMAKDSGSNDLAGGWNKETGANSGAWGQVNSWRSSNSSGEGWKKGSDDQGGSWNKGSGSGAQGGGWGNKGAGSGDAGAAGIDAKTWNPSSASGGGQSSGWSRSTEAKEGTNAGGEPTVPWGKASTSSWNQSSKDIKGSDDQGSGWNKGPGSGAQGGSLGNKGAGLGNAGTTGGDAKTWNQYSASGGGGQSSGWSKSREAKEGTNASGEPTDPWVKASASSWGNKGDDGSSKGGW</sequence>
<dbReference type="Pfam" id="PF23042">
    <property type="entry name" value="KOW1_SPT5"/>
    <property type="match status" value="1"/>
</dbReference>
<dbReference type="EMBL" id="CAWUPB010000850">
    <property type="protein sequence ID" value="CAK7325384.1"/>
    <property type="molecule type" value="Genomic_DNA"/>
</dbReference>
<feature type="compositionally biased region" description="Polar residues" evidence="3">
    <location>
        <begin position="1391"/>
        <end position="1419"/>
    </location>
</feature>
<dbReference type="InterPro" id="IPR005824">
    <property type="entry name" value="KOW"/>
</dbReference>
<dbReference type="CDD" id="cd06081">
    <property type="entry name" value="KOW_Spt5_1"/>
    <property type="match status" value="1"/>
</dbReference>
<feature type="compositionally biased region" description="Polar residues" evidence="3">
    <location>
        <begin position="1459"/>
        <end position="1513"/>
    </location>
</feature>
<dbReference type="GO" id="GO:0032044">
    <property type="term" value="C:DSIF complex"/>
    <property type="evidence" value="ECO:0007669"/>
    <property type="project" value="TreeGrafter"/>
</dbReference>
<feature type="compositionally biased region" description="Basic and acidic residues" evidence="3">
    <location>
        <begin position="1942"/>
        <end position="1952"/>
    </location>
</feature>
<dbReference type="InterPro" id="IPR039385">
    <property type="entry name" value="NGN_Euk"/>
</dbReference>
<dbReference type="Pfam" id="PF23037">
    <property type="entry name" value="KOWx_SPT5"/>
    <property type="match status" value="1"/>
</dbReference>
<dbReference type="FunFam" id="3.30.70.940:FF:000010">
    <property type="entry name" value="Protein RNA-directed DNA methylation 3"/>
    <property type="match status" value="1"/>
</dbReference>
<feature type="compositionally biased region" description="Polar residues" evidence="3">
    <location>
        <begin position="1371"/>
        <end position="1383"/>
    </location>
</feature>
<feature type="domain" description="KOW" evidence="4">
    <location>
        <begin position="710"/>
        <end position="737"/>
    </location>
</feature>
<feature type="compositionally biased region" description="Polar residues" evidence="3">
    <location>
        <begin position="1841"/>
        <end position="1850"/>
    </location>
</feature>
<feature type="domain" description="KOW" evidence="4">
    <location>
        <begin position="604"/>
        <end position="631"/>
    </location>
</feature>
<feature type="compositionally biased region" description="Gly residues" evidence="3">
    <location>
        <begin position="1171"/>
        <end position="1185"/>
    </location>
</feature>
<dbReference type="GO" id="GO:0003729">
    <property type="term" value="F:mRNA binding"/>
    <property type="evidence" value="ECO:0007669"/>
    <property type="project" value="TreeGrafter"/>
</dbReference>
<dbReference type="PANTHER" id="PTHR11125:SF8">
    <property type="entry name" value="PROTEIN RNA-DIRECTED DNA METHYLATION 3"/>
    <property type="match status" value="1"/>
</dbReference>
<feature type="compositionally biased region" description="Polar residues" evidence="3">
    <location>
        <begin position="1644"/>
        <end position="1653"/>
    </location>
</feature>
<gene>
    <name evidence="5" type="ORF">DCAF_LOCUS3059</name>
</gene>
<dbReference type="GO" id="GO:0032784">
    <property type="term" value="P:regulation of DNA-templated transcription elongation"/>
    <property type="evidence" value="ECO:0007669"/>
    <property type="project" value="InterPro"/>
</dbReference>
<feature type="compositionally biased region" description="Gly residues" evidence="3">
    <location>
        <begin position="1577"/>
        <end position="1593"/>
    </location>
</feature>
<feature type="compositionally biased region" description="Low complexity" evidence="3">
    <location>
        <begin position="1235"/>
        <end position="1252"/>
    </location>
</feature>
<dbReference type="InterPro" id="IPR041978">
    <property type="entry name" value="KOW_Spt5_5"/>
</dbReference>
<feature type="region of interest" description="Disordered" evidence="3">
    <location>
        <begin position="675"/>
        <end position="700"/>
    </location>
</feature>
<evidence type="ECO:0000313" key="5">
    <source>
        <dbReference type="EMBL" id="CAK7325384.1"/>
    </source>
</evidence>
<dbReference type="InterPro" id="IPR036735">
    <property type="entry name" value="NGN_dom_sf"/>
</dbReference>
<evidence type="ECO:0000259" key="4">
    <source>
        <dbReference type="SMART" id="SM00739"/>
    </source>
</evidence>
<dbReference type="Proteomes" id="UP001314170">
    <property type="component" value="Unassembled WGS sequence"/>
</dbReference>
<feature type="compositionally biased region" description="Basic and acidic residues" evidence="3">
    <location>
        <begin position="1225"/>
        <end position="1234"/>
    </location>
</feature>
<evidence type="ECO:0000256" key="3">
    <source>
        <dbReference type="SAM" id="MobiDB-lite"/>
    </source>
</evidence>
<evidence type="ECO:0000313" key="6">
    <source>
        <dbReference type="Proteomes" id="UP001314170"/>
    </source>
</evidence>
<feature type="compositionally biased region" description="Polar residues" evidence="3">
    <location>
        <begin position="1199"/>
        <end position="1215"/>
    </location>
</feature>
<feature type="region of interest" description="Disordered" evidence="3">
    <location>
        <begin position="909"/>
        <end position="941"/>
    </location>
</feature>
<dbReference type="Gene3D" id="3.30.70.940">
    <property type="entry name" value="NusG, N-terminal domain"/>
    <property type="match status" value="1"/>
</dbReference>
<accession>A0AAV1QWD4</accession>
<evidence type="ECO:0000256" key="1">
    <source>
        <dbReference type="ARBA" id="ARBA00004123"/>
    </source>
</evidence>
<dbReference type="InterPro" id="IPR041973">
    <property type="entry name" value="KOW_Spt5_1"/>
</dbReference>
<feature type="compositionally biased region" description="Polar residues" evidence="3">
    <location>
        <begin position="964"/>
        <end position="980"/>
    </location>
</feature>
<dbReference type="Pfam" id="PF23291">
    <property type="entry name" value="KOW4_SPT5"/>
    <property type="match status" value="1"/>
</dbReference>
<proteinExistence type="predicted"/>
<feature type="compositionally biased region" description="Low complexity" evidence="3">
    <location>
        <begin position="1689"/>
        <end position="1698"/>
    </location>
</feature>
<feature type="compositionally biased region" description="Low complexity" evidence="3">
    <location>
        <begin position="1442"/>
        <end position="1458"/>
    </location>
</feature>
<feature type="compositionally biased region" description="Basic and acidic residues" evidence="3">
    <location>
        <begin position="1594"/>
        <end position="1612"/>
    </location>
</feature>